<dbReference type="EnsemblMetazoa" id="SSS_8402s_mrna">
    <property type="protein sequence ID" value="KAF7493915.1"/>
    <property type="gene ID" value="SSS_8402"/>
</dbReference>
<feature type="domain" description="Alpha-N-acetylglucosaminidase N-terminal" evidence="4">
    <location>
        <begin position="799"/>
        <end position="879"/>
    </location>
</feature>
<organism evidence="6">
    <name type="scientific">Sarcoptes scabiei</name>
    <name type="common">Itch mite</name>
    <name type="synonym">Acarus scabiei</name>
    <dbReference type="NCBI Taxonomy" id="52283"/>
    <lineage>
        <taxon>Eukaryota</taxon>
        <taxon>Metazoa</taxon>
        <taxon>Ecdysozoa</taxon>
        <taxon>Arthropoda</taxon>
        <taxon>Chelicerata</taxon>
        <taxon>Arachnida</taxon>
        <taxon>Acari</taxon>
        <taxon>Acariformes</taxon>
        <taxon>Sarcoptiformes</taxon>
        <taxon>Astigmata</taxon>
        <taxon>Psoroptidia</taxon>
        <taxon>Sarcoptoidea</taxon>
        <taxon>Sarcoptidae</taxon>
        <taxon>Sarcoptinae</taxon>
        <taxon>Sarcoptes</taxon>
    </lineage>
</organism>
<accession>A0A834RBP1</accession>
<keyword evidence="2" id="KW-0732">Signal</keyword>
<evidence type="ECO:0000313" key="7">
    <source>
        <dbReference type="EnsemblMetazoa" id="KAF7493915.1"/>
    </source>
</evidence>
<dbReference type="InterPro" id="IPR007781">
    <property type="entry name" value="NAGLU"/>
</dbReference>
<dbReference type="EMBL" id="WVUK01000054">
    <property type="protein sequence ID" value="KAF7493915.1"/>
    <property type="molecule type" value="Genomic_DNA"/>
</dbReference>
<proteinExistence type="predicted"/>
<protein>
    <submittedName>
        <fullName evidence="6">Alpha-N-acetylglucosaminidase</fullName>
    </submittedName>
</protein>
<dbReference type="InterPro" id="IPR024240">
    <property type="entry name" value="NAGLU_N"/>
</dbReference>
<evidence type="ECO:0000256" key="1">
    <source>
        <dbReference type="ARBA" id="ARBA00022801"/>
    </source>
</evidence>
<reference evidence="8" key="1">
    <citation type="journal article" date="2020" name="PLoS Negl. Trop. Dis.">
        <title>High-quality nuclear genome for Sarcoptes scabiei-A critical resource for a neglected parasite.</title>
        <authorList>
            <person name="Korhonen P.K."/>
            <person name="Gasser R.B."/>
            <person name="Ma G."/>
            <person name="Wang T."/>
            <person name="Stroehlein A.J."/>
            <person name="Young N.D."/>
            <person name="Ang C.S."/>
            <person name="Fernando D.D."/>
            <person name="Lu H.C."/>
            <person name="Taylor S."/>
            <person name="Reynolds S.L."/>
            <person name="Mofiz E."/>
            <person name="Najaraj S.H."/>
            <person name="Gowda H."/>
            <person name="Madugundu A."/>
            <person name="Renuse S."/>
            <person name="Holt D."/>
            <person name="Pandey A."/>
            <person name="Papenfuss A.T."/>
            <person name="Fischer K."/>
        </authorList>
    </citation>
    <scope>NUCLEOTIDE SEQUENCE [LARGE SCALE GENOMIC DNA]</scope>
</reference>
<dbReference type="PANTHER" id="PTHR12872">
    <property type="entry name" value="ALPHA-N-ACETYLGLUCOSAMINIDASE"/>
    <property type="match status" value="1"/>
</dbReference>
<keyword evidence="8" id="KW-1185">Reference proteome</keyword>
<evidence type="ECO:0000313" key="6">
    <source>
        <dbReference type="EMBL" id="KAF7493915.1"/>
    </source>
</evidence>
<reference evidence="7" key="3">
    <citation type="submission" date="2022-06" db="UniProtKB">
        <authorList>
            <consortium name="EnsemblMetazoa"/>
        </authorList>
    </citation>
    <scope>IDENTIFICATION</scope>
</reference>
<evidence type="ECO:0000259" key="4">
    <source>
        <dbReference type="Pfam" id="PF12971"/>
    </source>
</evidence>
<dbReference type="InterPro" id="IPR029018">
    <property type="entry name" value="Hex-like_dom2"/>
</dbReference>
<dbReference type="Pfam" id="PF12972">
    <property type="entry name" value="NAGLU_C"/>
    <property type="match status" value="2"/>
</dbReference>
<dbReference type="PANTHER" id="PTHR12872:SF1">
    <property type="entry name" value="ALPHA-N-ACETYLGLUCOSAMINIDASE"/>
    <property type="match status" value="1"/>
</dbReference>
<feature type="domain" description="Alpha-N-acetylglucosaminidase tim-barrel" evidence="3">
    <location>
        <begin position="141"/>
        <end position="474"/>
    </location>
</feature>
<dbReference type="Gene3D" id="1.20.120.670">
    <property type="entry name" value="N-acetyl-b-d-glucoasminidase"/>
    <property type="match status" value="2"/>
</dbReference>
<dbReference type="InterPro" id="IPR024733">
    <property type="entry name" value="NAGLU_tim-barrel"/>
</dbReference>
<feature type="chain" id="PRO_5038259307" evidence="2">
    <location>
        <begin position="25"/>
        <end position="1455"/>
    </location>
</feature>
<dbReference type="Gene3D" id="3.30.379.10">
    <property type="entry name" value="Chitobiase/beta-hexosaminidase domain 2-like"/>
    <property type="match status" value="2"/>
</dbReference>
<name>A0A834RBP1_SARSC</name>
<dbReference type="Proteomes" id="UP000070412">
    <property type="component" value="Unassembled WGS sequence"/>
</dbReference>
<dbReference type="Gene3D" id="3.20.20.80">
    <property type="entry name" value="Glycosidases"/>
    <property type="match status" value="2"/>
</dbReference>
<gene>
    <name evidence="6" type="ORF">SSS_8402</name>
</gene>
<feature type="domain" description="Alpha-N-acetylglucosaminidase tim-barrel" evidence="3">
    <location>
        <begin position="899"/>
        <end position="1103"/>
    </location>
</feature>
<dbReference type="InterPro" id="IPR024732">
    <property type="entry name" value="NAGLU_C"/>
</dbReference>
<evidence type="ECO:0000256" key="2">
    <source>
        <dbReference type="SAM" id="SignalP"/>
    </source>
</evidence>
<sequence length="1455" mass="172569">MANLTITIGVWIVTIALLSSISDCSLNKLLNWKPKINRTVQQKTVEDLAQRILSNHTKWFEFIVVEHPEWRLDYFRIENVQNQTIRIEGNTGVSVANGLHYYLKYVANCSISWSGDQIVLPDDHIPIPKKSIEIRILEKFRYYQNVCTASYSMVWWQWSRWQREIDWMALHGINLPLAFNGQEEIYRRTFLRFNLTLQEIDDYFTGPAFLAWNRMGNIQSWSGPLSERWHQHQHRLQLKILERMRNFGMYPVVPGFAGHVPRSLKRVMPQAKITQLTDWNRFGTKFSHTYFLEPENSEFIQVGSVFLDEYRKVYGTDHFYNIDLFNEETPSSSQIDYLRQCGKNVYKAIQSIDSEGIWIMQGWLFLFEKEFWRQPQVQALVTSIPLGKMLILDLFSETNPIYSLYNGYYGQPFIWCMLHNFGGTHGMYGSLNRINENFFTDRKRYRNLIGIGLTMEGIEQNDVVYDYFTETVWYQTEAPDIYGFDTDRTELLQKPWQLLRRSVFHDPIGIHNHGVYVITSVPGPGLHSQLSYEPKYVYKSMKLFAKFLNRYPSSIESETFVYDLVDISRQTLQLIFDHHYEQLELALIQQYYHRAKKSMSKMLWILDLIESILQASDHWLLFNWIQDARVLGNGSEKEQNFYEWQARNQISSWGPNDNIVDYAAKQWSGMFRFFYKPRWQFYFDYLQQIVIEQHKSFRRKDFVEKLFNNIELPFTKATDQILIEKANTTNLINDINLLIKELDTLQLLPYEDDNVNNTNLLLSYKFYKIQSRFPFIEYHHENSFFGMQPKRSDLIQQKTVTKLIRRLLSKHSQWFRIIVDRKFRSEKDFLDKFKIEDMRDGIQITGTTGVAAANGFHYYLKYYANCSISWSGDHCELDENQKPPKIGDVITKIIKEKFRYYLNACTASYSMVWWQWPRWQREIDWMALNGINLPLAFNGQEEIYRRTFLHFNLTMQEIDDYFTGPAYLAWNRMGNIQSWSGPLSENWHRNQHQLQLKILDRMRNFGMYPVLPGFSGHVPRSFRQKFPEAKINKLANWNHFGSNYSETDFLEPEDPLFVQIGNKFIEEYIDLFDTDHFYSIDLFVEETPSSNESSYLRKCSLGAYEMEAFVTAPPIDKLLILDNIAEVLPVYSQVNGYFGRSFVWCILQNYGGVNGMFGPINRINEGFFSARKNYPNMIGIALQLLHQSVYNDPIGIKNHGRYSFISRPRPNSHSMLWYDPHLISLALRSLNDYLLIDPEIIDRTPTFTHDLIDITRQALQLVFDHHYRLLDRSFREKNLQSMIVSIKNLNDTLDLCESVLQSCENCLLHHWIQDARLLGANQFEQDFNEWQARTQLSIWGPSSNIANYAAKQWSGMFRYLYQPRWNLYFEEILDCIRTNRTHNEREFRTRLFNEIELPFTQTKRQNCKQKQTHLVFSDVILTIDYLSKSIDLETCYSHIIMIPNDGWNKIKWILI</sequence>
<dbReference type="GO" id="GO:0016787">
    <property type="term" value="F:hydrolase activity"/>
    <property type="evidence" value="ECO:0007669"/>
    <property type="project" value="UniProtKB-KW"/>
</dbReference>
<feature type="domain" description="Alpha-N-acetylglucosaminidase C-terminal" evidence="5">
    <location>
        <begin position="487"/>
        <end position="727"/>
    </location>
</feature>
<evidence type="ECO:0000259" key="5">
    <source>
        <dbReference type="Pfam" id="PF12972"/>
    </source>
</evidence>
<feature type="signal peptide" evidence="2">
    <location>
        <begin position="1"/>
        <end position="24"/>
    </location>
</feature>
<dbReference type="OrthoDB" id="64736at2759"/>
<evidence type="ECO:0000313" key="8">
    <source>
        <dbReference type="Proteomes" id="UP000070412"/>
    </source>
</evidence>
<dbReference type="Pfam" id="PF05089">
    <property type="entry name" value="NAGLU"/>
    <property type="match status" value="2"/>
</dbReference>
<feature type="domain" description="Alpha-N-acetylglucosaminidase C-terminal" evidence="5">
    <location>
        <begin position="1178"/>
        <end position="1411"/>
    </location>
</feature>
<feature type="domain" description="Alpha-N-acetylglucosaminidase N-terminal" evidence="4">
    <location>
        <begin position="44"/>
        <end position="123"/>
    </location>
</feature>
<dbReference type="Pfam" id="PF12971">
    <property type="entry name" value="NAGLU_N"/>
    <property type="match status" value="2"/>
</dbReference>
<reference evidence="6" key="2">
    <citation type="submission" date="2020-01" db="EMBL/GenBank/DDBJ databases">
        <authorList>
            <person name="Korhonen P.K.K."/>
            <person name="Guangxu M.G."/>
            <person name="Wang T.W."/>
            <person name="Stroehlein A.J.S."/>
            <person name="Young N.D."/>
            <person name="Ang C.-S.A."/>
            <person name="Fernando D.W.F."/>
            <person name="Lu H.L."/>
            <person name="Taylor S.T."/>
            <person name="Ehtesham M.E.M."/>
            <person name="Najaraj S.H.N."/>
            <person name="Harsha G.H.G."/>
            <person name="Madugundu A.M."/>
            <person name="Renuse S.R."/>
            <person name="Holt D.H."/>
            <person name="Pandey A.P."/>
            <person name="Papenfuss A.P."/>
            <person name="Gasser R.B.G."/>
            <person name="Fischer K.F."/>
        </authorList>
    </citation>
    <scope>NUCLEOTIDE SEQUENCE</scope>
    <source>
        <strain evidence="6">SSS_KF_BRIS2020</strain>
    </source>
</reference>
<keyword evidence="1" id="KW-0378">Hydrolase</keyword>
<evidence type="ECO:0000259" key="3">
    <source>
        <dbReference type="Pfam" id="PF05089"/>
    </source>
</evidence>